<gene>
    <name evidence="3" type="ORF">DUNSADRAFT_14982</name>
</gene>
<evidence type="ECO:0000256" key="1">
    <source>
        <dbReference type="SAM" id="MobiDB-lite"/>
    </source>
</evidence>
<proteinExistence type="predicted"/>
<feature type="compositionally biased region" description="Basic and acidic residues" evidence="1">
    <location>
        <begin position="353"/>
        <end position="365"/>
    </location>
</feature>
<keyword evidence="4" id="KW-1185">Reference proteome</keyword>
<evidence type="ECO:0000313" key="4">
    <source>
        <dbReference type="Proteomes" id="UP000815325"/>
    </source>
</evidence>
<dbReference type="EMBL" id="MU069499">
    <property type="protein sequence ID" value="KAF5840958.1"/>
    <property type="molecule type" value="Genomic_DNA"/>
</dbReference>
<feature type="compositionally biased region" description="Gly residues" evidence="1">
    <location>
        <begin position="367"/>
        <end position="381"/>
    </location>
</feature>
<accession>A0ABQ7H270</accession>
<name>A0ABQ7H270_DUNSA</name>
<comment type="caution">
    <text evidence="3">The sequence shown here is derived from an EMBL/GenBank/DDBJ whole genome shotgun (WGS) entry which is preliminary data.</text>
</comment>
<protein>
    <recommendedName>
        <fullName evidence="2">FAS1 domain-containing protein</fullName>
    </recommendedName>
</protein>
<dbReference type="PANTHER" id="PTHR10900:SF77">
    <property type="entry name" value="FI19380P1"/>
    <property type="match status" value="1"/>
</dbReference>
<feature type="region of interest" description="Disordered" evidence="1">
    <location>
        <begin position="41"/>
        <end position="63"/>
    </location>
</feature>
<dbReference type="Proteomes" id="UP000815325">
    <property type="component" value="Unassembled WGS sequence"/>
</dbReference>
<dbReference type="Pfam" id="PF02469">
    <property type="entry name" value="Fasciclin"/>
    <property type="match status" value="1"/>
</dbReference>
<dbReference type="PANTHER" id="PTHR10900">
    <property type="entry name" value="PERIOSTIN-RELATED"/>
    <property type="match status" value="1"/>
</dbReference>
<feature type="domain" description="FAS1" evidence="2">
    <location>
        <begin position="67"/>
        <end position="275"/>
    </location>
</feature>
<evidence type="ECO:0000313" key="3">
    <source>
        <dbReference type="EMBL" id="KAF5840958.1"/>
    </source>
</evidence>
<dbReference type="InterPro" id="IPR000782">
    <property type="entry name" value="FAS1_domain"/>
</dbReference>
<organism evidence="3 4">
    <name type="scientific">Dunaliella salina</name>
    <name type="common">Green alga</name>
    <name type="synonym">Protococcus salinus</name>
    <dbReference type="NCBI Taxonomy" id="3046"/>
    <lineage>
        <taxon>Eukaryota</taxon>
        <taxon>Viridiplantae</taxon>
        <taxon>Chlorophyta</taxon>
        <taxon>core chlorophytes</taxon>
        <taxon>Chlorophyceae</taxon>
        <taxon>CS clade</taxon>
        <taxon>Chlamydomonadales</taxon>
        <taxon>Dunaliellaceae</taxon>
        <taxon>Dunaliella</taxon>
    </lineage>
</organism>
<dbReference type="InterPro" id="IPR036378">
    <property type="entry name" value="FAS1_dom_sf"/>
</dbReference>
<dbReference type="SMART" id="SM00554">
    <property type="entry name" value="FAS1"/>
    <property type="match status" value="1"/>
</dbReference>
<evidence type="ECO:0000259" key="2">
    <source>
        <dbReference type="PROSITE" id="PS50213"/>
    </source>
</evidence>
<dbReference type="PROSITE" id="PS50213">
    <property type="entry name" value="FAS1"/>
    <property type="match status" value="1"/>
</dbReference>
<dbReference type="InterPro" id="IPR050904">
    <property type="entry name" value="Adhesion/Biosynth-related"/>
</dbReference>
<dbReference type="Gene3D" id="2.30.180.10">
    <property type="entry name" value="FAS1 domain"/>
    <property type="match status" value="1"/>
</dbReference>
<reference evidence="3" key="1">
    <citation type="submission" date="2017-08" db="EMBL/GenBank/DDBJ databases">
        <authorList>
            <person name="Polle J.E."/>
            <person name="Barry K."/>
            <person name="Cushman J."/>
            <person name="Schmutz J."/>
            <person name="Tran D."/>
            <person name="Hathwaick L.T."/>
            <person name="Yim W.C."/>
            <person name="Jenkins J."/>
            <person name="Mckie-Krisberg Z.M."/>
            <person name="Prochnik S."/>
            <person name="Lindquist E."/>
            <person name="Dockter R.B."/>
            <person name="Adam C."/>
            <person name="Molina H."/>
            <person name="Bunkerborg J."/>
            <person name="Jin E."/>
            <person name="Buchheim M."/>
            <person name="Magnuson J."/>
        </authorList>
    </citation>
    <scope>NUCLEOTIDE SEQUENCE</scope>
    <source>
        <strain evidence="3">CCAP 19/18</strain>
    </source>
</reference>
<feature type="region of interest" description="Disordered" evidence="1">
    <location>
        <begin position="309"/>
        <end position="394"/>
    </location>
</feature>
<dbReference type="SUPFAM" id="SSF82153">
    <property type="entry name" value="FAS1 domain"/>
    <property type="match status" value="1"/>
</dbReference>
<sequence length="394" mass="42126">MQLVHPFSNPSTLQNLRFGQSEVCNNKGNTTIDPTETLVLKPQSEQEPSNGAEAYPGEPKYQKVPENKPVLEILQDLGIYKTFLEALKSSGLAEQLGGANDPDYPGPPPKPTGPEQEIVPEFPWWFGFSIDRSKLPPPPPPPALPPPPPPGIPELGPYTVLAPTDEAFDILLLQLGGGRPLPKSTLLALPELKDILQYHVLPGMYATGNMYNNTPIWTARSVGVTPFTDPCMTEGRVMLHDGCVDKPTPDTFSCEVVQPDFRASNGIVQGISRVLFPPPAFNKSMYIGAEGVDPKLQEALASDKPIEIEQGDAPGAIPGRAGPVDPAATGKFTEDAERVEPNVAAEGAEPEEGQQRREGDKRNREGSGTGTGQQQGNGGVNGVSLPGVRQQSGP</sequence>
<feature type="region of interest" description="Disordered" evidence="1">
    <location>
        <begin position="94"/>
        <end position="114"/>
    </location>
</feature>